<gene>
    <name evidence="1" type="ORF">RHMOL_Rhmol11G0245600</name>
</gene>
<evidence type="ECO:0000313" key="2">
    <source>
        <dbReference type="Proteomes" id="UP001062846"/>
    </source>
</evidence>
<accession>A0ACC0LXE9</accession>
<organism evidence="1 2">
    <name type="scientific">Rhododendron molle</name>
    <name type="common">Chinese azalea</name>
    <name type="synonym">Azalea mollis</name>
    <dbReference type="NCBI Taxonomy" id="49168"/>
    <lineage>
        <taxon>Eukaryota</taxon>
        <taxon>Viridiplantae</taxon>
        <taxon>Streptophyta</taxon>
        <taxon>Embryophyta</taxon>
        <taxon>Tracheophyta</taxon>
        <taxon>Spermatophyta</taxon>
        <taxon>Magnoliopsida</taxon>
        <taxon>eudicotyledons</taxon>
        <taxon>Gunneridae</taxon>
        <taxon>Pentapetalae</taxon>
        <taxon>asterids</taxon>
        <taxon>Ericales</taxon>
        <taxon>Ericaceae</taxon>
        <taxon>Ericoideae</taxon>
        <taxon>Rhodoreae</taxon>
        <taxon>Rhododendron</taxon>
    </lineage>
</organism>
<protein>
    <submittedName>
        <fullName evidence="1">Uncharacterized protein</fullName>
    </submittedName>
</protein>
<evidence type="ECO:0000313" key="1">
    <source>
        <dbReference type="EMBL" id="KAI8532838.1"/>
    </source>
</evidence>
<reference evidence="1" key="1">
    <citation type="submission" date="2022-02" db="EMBL/GenBank/DDBJ databases">
        <title>Plant Genome Project.</title>
        <authorList>
            <person name="Zhang R.-G."/>
        </authorList>
    </citation>
    <scope>NUCLEOTIDE SEQUENCE</scope>
    <source>
        <strain evidence="1">AT1</strain>
    </source>
</reference>
<keyword evidence="2" id="KW-1185">Reference proteome</keyword>
<comment type="caution">
    <text evidence="1">The sequence shown here is derived from an EMBL/GenBank/DDBJ whole genome shotgun (WGS) entry which is preliminary data.</text>
</comment>
<name>A0ACC0LXE9_RHOML</name>
<dbReference type="EMBL" id="CM046398">
    <property type="protein sequence ID" value="KAI8532838.1"/>
    <property type="molecule type" value="Genomic_DNA"/>
</dbReference>
<dbReference type="Proteomes" id="UP001062846">
    <property type="component" value="Chromosome 11"/>
</dbReference>
<proteinExistence type="predicted"/>
<sequence length="192" mass="21740">MVNDALCPLCSEDRESTIHLLARCSFAQIMWRLSPLGINMNSIQGDSVFDWWDNLLERWKGMKENKNVWAAVGYIVWRIWKCRNNVVFNNKLWRPDAACTAAICEATDFLKSNEQLPRIGDSGHATIVGELVEWKKPLNGWVKINFDGGLDKHRKSSGLGIMIKDSCGHFRAARGLHYGYLMSPVVLEAMAA</sequence>